<reference evidence="2 4" key="1">
    <citation type="journal article" date="2011" name="Science">
        <title>Comparative functional genomics of the fission yeasts.</title>
        <authorList>
            <person name="Rhind N."/>
            <person name="Chen Z."/>
            <person name="Yassour M."/>
            <person name="Thompson D.A."/>
            <person name="Haas B.J."/>
            <person name="Habib N."/>
            <person name="Wapinski I."/>
            <person name="Roy S."/>
            <person name="Lin M.F."/>
            <person name="Heiman D.I."/>
            <person name="Young S.K."/>
            <person name="Furuya K."/>
            <person name="Guo Y."/>
            <person name="Pidoux A."/>
            <person name="Chen H.M."/>
            <person name="Robbertse B."/>
            <person name="Goldberg J.M."/>
            <person name="Aoki K."/>
            <person name="Bayne E.H."/>
            <person name="Berlin A.M."/>
            <person name="Desjardins C.A."/>
            <person name="Dobbs E."/>
            <person name="Dukaj L."/>
            <person name="Fan L."/>
            <person name="FitzGerald M.G."/>
            <person name="French C."/>
            <person name="Gujja S."/>
            <person name="Hansen K."/>
            <person name="Keifenheim D."/>
            <person name="Levin J.Z."/>
            <person name="Mosher R.A."/>
            <person name="Mueller C.A."/>
            <person name="Pfiffner J."/>
            <person name="Priest M."/>
            <person name="Russ C."/>
            <person name="Smialowska A."/>
            <person name="Swoboda P."/>
            <person name="Sykes S.M."/>
            <person name="Vaughn M."/>
            <person name="Vengrova S."/>
            <person name="Yoder R."/>
            <person name="Zeng Q."/>
            <person name="Allshire R."/>
            <person name="Baulcombe D."/>
            <person name="Birren B.W."/>
            <person name="Brown W."/>
            <person name="Ekwall K."/>
            <person name="Kellis M."/>
            <person name="Leatherwood J."/>
            <person name="Levin H."/>
            <person name="Margalit H."/>
            <person name="Martienssen R."/>
            <person name="Nieduszynski C.A."/>
            <person name="Spatafora J.W."/>
            <person name="Friedman N."/>
            <person name="Dalgaard J.Z."/>
            <person name="Baumann P."/>
            <person name="Niki H."/>
            <person name="Regev A."/>
            <person name="Nusbaum C."/>
        </authorList>
    </citation>
    <scope>NUCLEOTIDE SEQUENCE [LARGE SCALE GENOMIC DNA]</scope>
    <source>
        <strain evidence="4">yFS275 / FY16936</strain>
    </source>
</reference>
<dbReference type="Proteomes" id="UP000001744">
    <property type="component" value="Unassembled WGS sequence"/>
</dbReference>
<evidence type="ECO:0000256" key="1">
    <source>
        <dbReference type="SAM" id="Phobius"/>
    </source>
</evidence>
<gene>
    <name evidence="3" type="primary">pll1</name>
    <name evidence="2" type="ORF">SJAG_06616</name>
</gene>
<dbReference type="VEuPathDB" id="FungiDB:SJAG_06616"/>
<name>T0RSR4_SCHJY</name>
<feature type="transmembrane region" description="Helical" evidence="1">
    <location>
        <begin position="156"/>
        <end position="178"/>
    </location>
</feature>
<dbReference type="JaponicusDB" id="SJAG_06616">
    <property type="gene designation" value="pll1"/>
</dbReference>
<keyword evidence="1" id="KW-1133">Transmembrane helix</keyword>
<dbReference type="GeneID" id="22831165"/>
<dbReference type="AlphaFoldDB" id="T0RSR4"/>
<evidence type="ECO:0000313" key="4">
    <source>
        <dbReference type="Proteomes" id="UP000001744"/>
    </source>
</evidence>
<organism evidence="2 4">
    <name type="scientific">Schizosaccharomyces japonicus (strain yFS275 / FY16936)</name>
    <name type="common">Fission yeast</name>
    <dbReference type="NCBI Taxonomy" id="402676"/>
    <lineage>
        <taxon>Eukaryota</taxon>
        <taxon>Fungi</taxon>
        <taxon>Dikarya</taxon>
        <taxon>Ascomycota</taxon>
        <taxon>Taphrinomycotina</taxon>
        <taxon>Schizosaccharomycetes</taxon>
        <taxon>Schizosaccharomycetales</taxon>
        <taxon>Schizosaccharomycetaceae</taxon>
        <taxon>Schizosaccharomyces</taxon>
    </lineage>
</organism>
<keyword evidence="1" id="KW-0812">Transmembrane</keyword>
<dbReference type="HOGENOM" id="CLU_128361_0_0_1"/>
<keyword evidence="4" id="KW-1185">Reference proteome</keyword>
<protein>
    <submittedName>
        <fullName evidence="2">Uncharacterized protein</fullName>
    </submittedName>
</protein>
<sequence>MKYKTYPPIAEGFSNNNTRFIFDNKYGDGKTCQQMGLYGWNASITFSATCTNDGAFSYIVFGMDSVKYTSNITTDTGLSSGFGRYVVLNGSENVYAQGVYSSMLNNSLTEWTIDLPGAGNYCATVMPLKYNENSRDCSIKIQYDGVTLPVADSDSAAFRVTPLLLPLVVSILLTILYVL</sequence>
<dbReference type="InterPro" id="IPR046614">
    <property type="entry name" value="DUF6727"/>
</dbReference>
<proteinExistence type="predicted"/>
<evidence type="ECO:0000313" key="2">
    <source>
        <dbReference type="EMBL" id="EQC52965.1"/>
    </source>
</evidence>
<dbReference type="RefSeq" id="XP_011049066.1">
    <property type="nucleotide sequence ID" value="XM_011050764.1"/>
</dbReference>
<accession>T0RSR4</accession>
<evidence type="ECO:0000313" key="3">
    <source>
        <dbReference type="JaponicusDB" id="SJAG_06616"/>
    </source>
</evidence>
<dbReference type="EMBL" id="KE651168">
    <property type="protein sequence ID" value="EQC52965.1"/>
    <property type="molecule type" value="Genomic_DNA"/>
</dbReference>
<dbReference type="Pfam" id="PF20495">
    <property type="entry name" value="DUF6727"/>
    <property type="match status" value="1"/>
</dbReference>
<keyword evidence="1" id="KW-0472">Membrane</keyword>